<accession>A0A8C4T8U5</accession>
<feature type="transmembrane region" description="Helical" evidence="5">
    <location>
        <begin position="359"/>
        <end position="381"/>
    </location>
</feature>
<dbReference type="Ensembl" id="ENSECRT00000028643.1">
    <property type="protein sequence ID" value="ENSECRP00000028057.1"/>
    <property type="gene ID" value="ENSECRG00000018988.1"/>
</dbReference>
<evidence type="ECO:0000256" key="2">
    <source>
        <dbReference type="ARBA" id="ARBA00022692"/>
    </source>
</evidence>
<feature type="domain" description="Dendritic cell-specific transmembrane protein-like" evidence="6">
    <location>
        <begin position="232"/>
        <end position="409"/>
    </location>
</feature>
<evidence type="ECO:0000313" key="8">
    <source>
        <dbReference type="Proteomes" id="UP000694620"/>
    </source>
</evidence>
<evidence type="ECO:0000256" key="4">
    <source>
        <dbReference type="ARBA" id="ARBA00023136"/>
    </source>
</evidence>
<evidence type="ECO:0000256" key="5">
    <source>
        <dbReference type="SAM" id="Phobius"/>
    </source>
</evidence>
<keyword evidence="8" id="KW-1185">Reference proteome</keyword>
<keyword evidence="3 5" id="KW-1133">Transmembrane helix</keyword>
<protein>
    <submittedName>
        <fullName evidence="7">Dendrocyte expressed seven transmembrane protein</fullName>
    </submittedName>
</protein>
<dbReference type="Pfam" id="PF07782">
    <property type="entry name" value="DC_STAMP"/>
    <property type="match status" value="1"/>
</dbReference>
<dbReference type="AlphaFoldDB" id="A0A8C4T8U5"/>
<evidence type="ECO:0000256" key="3">
    <source>
        <dbReference type="ARBA" id="ARBA00022989"/>
    </source>
</evidence>
<feature type="transmembrane region" description="Helical" evidence="5">
    <location>
        <begin position="24"/>
        <end position="50"/>
    </location>
</feature>
<feature type="transmembrane region" description="Helical" evidence="5">
    <location>
        <begin position="286"/>
        <end position="311"/>
    </location>
</feature>
<reference evidence="7" key="1">
    <citation type="submission" date="2025-08" db="UniProtKB">
        <authorList>
            <consortium name="Ensembl"/>
        </authorList>
    </citation>
    <scope>IDENTIFICATION</scope>
</reference>
<dbReference type="PANTHER" id="PTHR21041:SF2">
    <property type="entry name" value="DENDRITIC CELL-SPECIFIC TRANSMEMBRANE PROTEIN"/>
    <property type="match status" value="1"/>
</dbReference>
<keyword evidence="2 5" id="KW-0812">Transmembrane</keyword>
<organism evidence="7 8">
    <name type="scientific">Erpetoichthys calabaricus</name>
    <name type="common">Rope fish</name>
    <name type="synonym">Calamoichthys calabaricus</name>
    <dbReference type="NCBI Taxonomy" id="27687"/>
    <lineage>
        <taxon>Eukaryota</taxon>
        <taxon>Metazoa</taxon>
        <taxon>Chordata</taxon>
        <taxon>Craniata</taxon>
        <taxon>Vertebrata</taxon>
        <taxon>Euteleostomi</taxon>
        <taxon>Actinopterygii</taxon>
        <taxon>Polypteriformes</taxon>
        <taxon>Polypteridae</taxon>
        <taxon>Erpetoichthys</taxon>
    </lineage>
</organism>
<comment type="subcellular location">
    <subcellularLocation>
        <location evidence="1">Membrane</location>
        <topology evidence="1">Multi-pass membrane protein</topology>
    </subcellularLocation>
</comment>
<gene>
    <name evidence="7" type="primary">DCSTAMP</name>
</gene>
<dbReference type="GO" id="GO:0016020">
    <property type="term" value="C:membrane"/>
    <property type="evidence" value="ECO:0007669"/>
    <property type="project" value="UniProtKB-SubCell"/>
</dbReference>
<evidence type="ECO:0000313" key="7">
    <source>
        <dbReference type="Ensembl" id="ENSECRP00000028057.1"/>
    </source>
</evidence>
<sequence>NFINEINTTSTYEIWGHFIIKNTIFLTFSTLLFFALFVVLKYSIVVSLVVPSAVAVILSGILFSSKTARCISVLFFLFFGIHKSKDIYLKFGTAVVIFWNVTNILNNLKALADTLMCNLEVQKNFINVSLIAKYEELIKWIFQAWKASMEMGIMDVNIDMKGKVTISSNCWTEKFDASKDRLKIFAQNALFVLEMISNIANISQKMFFALSSLSVLIHLTMYLRKYLNSTEFENIYITKRFMDFDEKVKAAGKPHVLPLTEKEKKTYIMVTFSCLSIKSVKTVIKFFIPVFIGLTTWLSLMGVDYFLYWLILRTNVYFQTFSPIDVPLWSPVKIRGEGCWNFSFSMVLFEETCLPKPTLFIYNSLAPLSILCIFLIMLGLLSSKLLELKLLVVSYFYPEIEEQRIEFLHQKIIKNRENKSKFSECKVFTVQIN</sequence>
<name>A0A8C4T8U5_ERPCA</name>
<reference evidence="7" key="2">
    <citation type="submission" date="2025-09" db="UniProtKB">
        <authorList>
            <consortium name="Ensembl"/>
        </authorList>
    </citation>
    <scope>IDENTIFICATION</scope>
</reference>
<dbReference type="PANTHER" id="PTHR21041">
    <property type="entry name" value="DENDRITIC CELL-SPECIFIC TRANSMEMBRANE PROTEIN"/>
    <property type="match status" value="1"/>
</dbReference>
<keyword evidence="4 5" id="KW-0472">Membrane</keyword>
<evidence type="ECO:0000259" key="6">
    <source>
        <dbReference type="Pfam" id="PF07782"/>
    </source>
</evidence>
<dbReference type="InterPro" id="IPR012858">
    <property type="entry name" value="DC_STAMP-like"/>
</dbReference>
<proteinExistence type="predicted"/>
<evidence type="ECO:0000256" key="1">
    <source>
        <dbReference type="ARBA" id="ARBA00004141"/>
    </source>
</evidence>
<dbReference type="Proteomes" id="UP000694620">
    <property type="component" value="Unassembled WGS sequence"/>
</dbReference>
<dbReference type="InterPro" id="IPR051856">
    <property type="entry name" value="CSR-E3_Ligase_Protein"/>
</dbReference>
<dbReference type="GeneTree" id="ENSGT00940000153269"/>